<dbReference type="EMBL" id="SZVO01000009">
    <property type="protein sequence ID" value="TKT90635.1"/>
    <property type="molecule type" value="Genomic_DNA"/>
</dbReference>
<evidence type="ECO:0000313" key="1">
    <source>
        <dbReference type="EMBL" id="TKT90635.1"/>
    </source>
</evidence>
<dbReference type="Proteomes" id="UP000304900">
    <property type="component" value="Unassembled WGS sequence"/>
</dbReference>
<dbReference type="InterPro" id="IPR036291">
    <property type="entry name" value="NAD(P)-bd_dom_sf"/>
</dbReference>
<proteinExistence type="predicted"/>
<dbReference type="RefSeq" id="WP_137341803.1">
    <property type="nucleotide sequence ID" value="NZ_SZVO01000009.1"/>
</dbReference>
<sequence length="50" mass="5253">MSNLKDKTIVITGAAMGPGLATAYECAAKEANLALIDFNEASLEKTKNSH</sequence>
<dbReference type="Gene3D" id="3.40.50.720">
    <property type="entry name" value="NAD(P)-binding Rossmann-like Domain"/>
    <property type="match status" value="1"/>
</dbReference>
<keyword evidence="2" id="KW-1185">Reference proteome</keyword>
<dbReference type="SUPFAM" id="SSF51735">
    <property type="entry name" value="NAD(P)-binding Rossmann-fold domains"/>
    <property type="match status" value="1"/>
</dbReference>
<name>A0A4U6D2T1_9BACT</name>
<reference evidence="1 2" key="1">
    <citation type="submission" date="2019-05" db="EMBL/GenBank/DDBJ databases">
        <title>Dyadobacter AR-3-8 sp. nov., isolated from arctic soil.</title>
        <authorList>
            <person name="Chaudhary D.K."/>
        </authorList>
    </citation>
    <scope>NUCLEOTIDE SEQUENCE [LARGE SCALE GENOMIC DNA]</scope>
    <source>
        <strain evidence="1 2">AR-3-8</strain>
    </source>
</reference>
<dbReference type="AlphaFoldDB" id="A0A4U6D2T1"/>
<accession>A0A4U6D2T1</accession>
<organism evidence="1 2">
    <name type="scientific">Dyadobacter frigoris</name>
    <dbReference type="NCBI Taxonomy" id="2576211"/>
    <lineage>
        <taxon>Bacteria</taxon>
        <taxon>Pseudomonadati</taxon>
        <taxon>Bacteroidota</taxon>
        <taxon>Cytophagia</taxon>
        <taxon>Cytophagales</taxon>
        <taxon>Spirosomataceae</taxon>
        <taxon>Dyadobacter</taxon>
    </lineage>
</organism>
<comment type="caution">
    <text evidence="1">The sequence shown here is derived from an EMBL/GenBank/DDBJ whole genome shotgun (WGS) entry which is preliminary data.</text>
</comment>
<gene>
    <name evidence="1" type="ORF">FDK13_20150</name>
</gene>
<evidence type="ECO:0000313" key="2">
    <source>
        <dbReference type="Proteomes" id="UP000304900"/>
    </source>
</evidence>
<protein>
    <submittedName>
        <fullName evidence="1">SDR family NAD(P)-dependent oxidoreductase</fullName>
    </submittedName>
</protein>